<gene>
    <name evidence="1" type="ORF">BN988_02851</name>
</gene>
<dbReference type="RefSeq" id="WP_036577310.1">
    <property type="nucleotide sequence ID" value="NZ_CABLBW010000002.1"/>
</dbReference>
<evidence type="ECO:0000313" key="2">
    <source>
        <dbReference type="Proteomes" id="UP000028863"/>
    </source>
</evidence>
<reference evidence="1" key="2">
    <citation type="submission" date="2014-03" db="EMBL/GenBank/DDBJ databases">
        <authorList>
            <person name="Urmite Genomes"/>
        </authorList>
    </citation>
    <scope>NUCLEOTIDE SEQUENCE</scope>
    <source>
        <strain evidence="1">S1</strain>
    </source>
</reference>
<dbReference type="STRING" id="171693.BN988_02851"/>
<dbReference type="Proteomes" id="UP000028863">
    <property type="component" value="Unassembled WGS sequence"/>
</dbReference>
<organism evidence="1 2">
    <name type="scientific">Oceanobacillus picturae</name>
    <dbReference type="NCBI Taxonomy" id="171693"/>
    <lineage>
        <taxon>Bacteria</taxon>
        <taxon>Bacillati</taxon>
        <taxon>Bacillota</taxon>
        <taxon>Bacilli</taxon>
        <taxon>Bacillales</taxon>
        <taxon>Bacillaceae</taxon>
        <taxon>Oceanobacillus</taxon>
    </lineage>
</organism>
<proteinExistence type="predicted"/>
<dbReference type="EMBL" id="CCAX010000002">
    <property type="protein sequence ID" value="CDO04297.1"/>
    <property type="molecule type" value="Genomic_DNA"/>
</dbReference>
<accession>W9AN09</accession>
<reference evidence="1" key="1">
    <citation type="submission" date="2014-03" db="EMBL/GenBank/DDBJ databases">
        <title>Draft genome sequencing of Oceanobacillus picturae strain S1 isolated from human gut.</title>
        <authorList>
            <person name="Croce O."/>
            <person name="Lagier J.C."/>
            <person name="Raoult D."/>
        </authorList>
    </citation>
    <scope>NUCLEOTIDE SEQUENCE [LARGE SCALE GENOMIC DNA]</scope>
    <source>
        <strain evidence="1">S1</strain>
    </source>
</reference>
<sequence>MENLKGYATYHIFNTLQAQLIRDIRIDEKFYFDSREDPSFMNWVDKDGYGTTSYQIQPENNDIENMLLNNFKRANELIIYAQNEDMAEDIRNLVHGGRLLGYPSLYDHPSIEYIMDLEHDFVFYERYKQNSICENMVFACLVAIRAWESQNLIYCIEKYRFSLQLDSFSPHSASPKHGQVFFIGERGHSYHVTAAYAFLSAYSIIEELGLEIRSSSKKPRFLNSGDWNPVVKEDVLQRLSKVGISSTDTMTWLIRGKPSQLYNSIKPKLGFDSKWNDGEEVHDPEMYIFDAIHYCSYIRNFFVAHKFDEVIRYINPYDIHNVQMLARRLILGKLGLWKFDEENPEKYIIS</sequence>
<evidence type="ECO:0000313" key="1">
    <source>
        <dbReference type="EMBL" id="CDO04297.1"/>
    </source>
</evidence>
<protein>
    <submittedName>
        <fullName evidence="1">Uncharacterized protein</fullName>
    </submittedName>
</protein>
<name>W9AN09_9BACI</name>
<dbReference type="AlphaFoldDB" id="W9AN09"/>
<dbReference type="eggNOG" id="ENOG50305G0">
    <property type="taxonomic scope" value="Bacteria"/>
</dbReference>
<comment type="caution">
    <text evidence="1">The sequence shown here is derived from an EMBL/GenBank/DDBJ whole genome shotgun (WGS) entry which is preliminary data.</text>
</comment>
<keyword evidence="2" id="KW-1185">Reference proteome</keyword>